<accession>A0A1A8XEK9</accession>
<dbReference type="PANTHER" id="PTHR34406">
    <property type="entry name" value="PROTEIN YCEI"/>
    <property type="match status" value="1"/>
</dbReference>
<dbReference type="STRING" id="1860102.ACCAA_110011"/>
<gene>
    <name evidence="3" type="ORF">ACCAA_110011</name>
</gene>
<dbReference type="InterPro" id="IPR007372">
    <property type="entry name" value="Lipid/polyisoprenoid-bd_YceI"/>
</dbReference>
<keyword evidence="4" id="KW-1185">Reference proteome</keyword>
<evidence type="ECO:0000259" key="2">
    <source>
        <dbReference type="SMART" id="SM00867"/>
    </source>
</evidence>
<proteinExistence type="predicted"/>
<dbReference type="Proteomes" id="UP000199169">
    <property type="component" value="Unassembled WGS sequence"/>
</dbReference>
<dbReference type="PANTHER" id="PTHR34406:SF1">
    <property type="entry name" value="PROTEIN YCEI"/>
    <property type="match status" value="1"/>
</dbReference>
<feature type="chain" id="PRO_5008381359" description="Lipid/polyisoprenoid-binding YceI-like domain-containing protein" evidence="1">
    <location>
        <begin position="22"/>
        <end position="190"/>
    </location>
</feature>
<name>A0A1A8XEK9_9PROT</name>
<dbReference type="Gene3D" id="2.40.128.110">
    <property type="entry name" value="Lipid/polyisoprenoid-binding, YceI-like"/>
    <property type="match status" value="1"/>
</dbReference>
<feature type="signal peptide" evidence="1">
    <location>
        <begin position="1"/>
        <end position="21"/>
    </location>
</feature>
<keyword evidence="1" id="KW-0732">Signal</keyword>
<dbReference type="EMBL" id="FLQX01000013">
    <property type="protein sequence ID" value="SBT03624.1"/>
    <property type="molecule type" value="Genomic_DNA"/>
</dbReference>
<dbReference type="Pfam" id="PF04264">
    <property type="entry name" value="YceI"/>
    <property type="match status" value="1"/>
</dbReference>
<evidence type="ECO:0000313" key="4">
    <source>
        <dbReference type="Proteomes" id="UP000199169"/>
    </source>
</evidence>
<organism evidence="3 4">
    <name type="scientific">Candidatus Accumulibacter aalborgensis</name>
    <dbReference type="NCBI Taxonomy" id="1860102"/>
    <lineage>
        <taxon>Bacteria</taxon>
        <taxon>Pseudomonadati</taxon>
        <taxon>Pseudomonadota</taxon>
        <taxon>Betaproteobacteria</taxon>
        <taxon>Candidatus Accumulibacter</taxon>
    </lineage>
</organism>
<sequence>MITLRLILAALAFAAAASVSAVEYNQFLADKSTLSFVSRQMGVAIDGRFRKFVATLAFDPARPTAARARLDLDLASIDAGSQDADDEVVGKPWFNLKAFPTASFVSSAIRPLGGDKFELAGKLTIKGKTQEISAPFTFRQDGSNAAFDGAFTLKRLDFGVGDGVWSDVSTVANEVQIKFHIVAAPVAARK</sequence>
<protein>
    <recommendedName>
        <fullName evidence="2">Lipid/polyisoprenoid-binding YceI-like domain-containing protein</fullName>
    </recommendedName>
</protein>
<dbReference type="RefSeq" id="WP_186405547.1">
    <property type="nucleotide sequence ID" value="NZ_FLQX01000013.1"/>
</dbReference>
<dbReference type="InterPro" id="IPR036761">
    <property type="entry name" value="TTHA0802/YceI-like_sf"/>
</dbReference>
<evidence type="ECO:0000313" key="3">
    <source>
        <dbReference type="EMBL" id="SBT03624.1"/>
    </source>
</evidence>
<dbReference type="SMART" id="SM00867">
    <property type="entry name" value="YceI"/>
    <property type="match status" value="1"/>
</dbReference>
<evidence type="ECO:0000256" key="1">
    <source>
        <dbReference type="SAM" id="SignalP"/>
    </source>
</evidence>
<feature type="domain" description="Lipid/polyisoprenoid-binding YceI-like" evidence="2">
    <location>
        <begin position="26"/>
        <end position="184"/>
    </location>
</feature>
<dbReference type="SUPFAM" id="SSF101874">
    <property type="entry name" value="YceI-like"/>
    <property type="match status" value="1"/>
</dbReference>
<reference evidence="3 4" key="1">
    <citation type="submission" date="2016-06" db="EMBL/GenBank/DDBJ databases">
        <authorList>
            <person name="Kjaerup R.B."/>
            <person name="Dalgaard T.S."/>
            <person name="Juul-Madsen H.R."/>
        </authorList>
    </citation>
    <scope>NUCLEOTIDE SEQUENCE [LARGE SCALE GENOMIC DNA]</scope>
    <source>
        <strain evidence="3">3</strain>
    </source>
</reference>
<dbReference type="AlphaFoldDB" id="A0A1A8XEK9"/>